<name>A0A1M6UYI1_9FIRM</name>
<evidence type="ECO:0000313" key="3">
    <source>
        <dbReference type="EMBL" id="SHK74240.1"/>
    </source>
</evidence>
<protein>
    <submittedName>
        <fullName evidence="3">Sigma-70, region 4</fullName>
    </submittedName>
</protein>
<gene>
    <name evidence="3" type="ORF">SAMN02745138_02277</name>
</gene>
<dbReference type="CDD" id="cd06171">
    <property type="entry name" value="Sigma70_r4"/>
    <property type="match status" value="1"/>
</dbReference>
<dbReference type="AlphaFoldDB" id="A0A1M6UYI1"/>
<keyword evidence="4" id="KW-1185">Reference proteome</keyword>
<evidence type="ECO:0000259" key="2">
    <source>
        <dbReference type="Pfam" id="PF08281"/>
    </source>
</evidence>
<dbReference type="Pfam" id="PF08281">
    <property type="entry name" value="Sigma70_r4_2"/>
    <property type="match status" value="1"/>
</dbReference>
<sequence>MKTINLKKYYYPICKKDTFVEVPDEVADAIVEESRAEDANDAKQHYHCYSLDASPGMENHFPEQAVSPEDILMEKETEREQEAARALMMERLREALATLTPRQASCLHARFWEGKQFKEIAEAEGFTTSAAIVTVRNAIIKLQKYYIKRGWMKPPKEKAICTKTAPPKRNRKKTSAKKS</sequence>
<evidence type="ECO:0000256" key="1">
    <source>
        <dbReference type="SAM" id="MobiDB-lite"/>
    </source>
</evidence>
<proteinExistence type="predicted"/>
<dbReference type="InterPro" id="IPR013324">
    <property type="entry name" value="RNA_pol_sigma_r3/r4-like"/>
</dbReference>
<dbReference type="InterPro" id="IPR036388">
    <property type="entry name" value="WH-like_DNA-bd_sf"/>
</dbReference>
<dbReference type="Proteomes" id="UP000183975">
    <property type="component" value="Unassembled WGS sequence"/>
</dbReference>
<reference evidence="3 4" key="1">
    <citation type="submission" date="2016-11" db="EMBL/GenBank/DDBJ databases">
        <authorList>
            <person name="Jaros S."/>
            <person name="Januszkiewicz K."/>
            <person name="Wedrychowicz H."/>
        </authorList>
    </citation>
    <scope>NUCLEOTIDE SEQUENCE [LARGE SCALE GENOMIC DNA]</scope>
    <source>
        <strain evidence="3 4">DSM 14214</strain>
    </source>
</reference>
<organism evidence="3 4">
    <name type="scientific">Anaerotignum lactatifermentans DSM 14214</name>
    <dbReference type="NCBI Taxonomy" id="1121323"/>
    <lineage>
        <taxon>Bacteria</taxon>
        <taxon>Bacillati</taxon>
        <taxon>Bacillota</taxon>
        <taxon>Clostridia</taxon>
        <taxon>Lachnospirales</taxon>
        <taxon>Anaerotignaceae</taxon>
        <taxon>Anaerotignum</taxon>
    </lineage>
</organism>
<accession>A0A1M6UYI1</accession>
<feature type="region of interest" description="Disordered" evidence="1">
    <location>
        <begin position="157"/>
        <end position="179"/>
    </location>
</feature>
<feature type="compositionally biased region" description="Basic residues" evidence="1">
    <location>
        <begin position="166"/>
        <end position="179"/>
    </location>
</feature>
<evidence type="ECO:0000313" key="4">
    <source>
        <dbReference type="Proteomes" id="UP000183975"/>
    </source>
</evidence>
<dbReference type="EMBL" id="FRAH01000042">
    <property type="protein sequence ID" value="SHK74240.1"/>
    <property type="molecule type" value="Genomic_DNA"/>
</dbReference>
<dbReference type="InterPro" id="IPR013249">
    <property type="entry name" value="RNA_pol_sigma70_r4_t2"/>
</dbReference>
<dbReference type="Gene3D" id="1.10.10.10">
    <property type="entry name" value="Winged helix-like DNA-binding domain superfamily/Winged helix DNA-binding domain"/>
    <property type="match status" value="1"/>
</dbReference>
<feature type="domain" description="RNA polymerase sigma factor 70 region 4 type 2" evidence="2">
    <location>
        <begin position="90"/>
        <end position="130"/>
    </location>
</feature>
<dbReference type="GO" id="GO:0003677">
    <property type="term" value="F:DNA binding"/>
    <property type="evidence" value="ECO:0007669"/>
    <property type="project" value="InterPro"/>
</dbReference>
<dbReference type="RefSeq" id="WP_072851890.1">
    <property type="nucleotide sequence ID" value="NZ_FRAH01000042.1"/>
</dbReference>
<dbReference type="GO" id="GO:0016987">
    <property type="term" value="F:sigma factor activity"/>
    <property type="evidence" value="ECO:0007669"/>
    <property type="project" value="InterPro"/>
</dbReference>
<dbReference type="GO" id="GO:0006352">
    <property type="term" value="P:DNA-templated transcription initiation"/>
    <property type="evidence" value="ECO:0007669"/>
    <property type="project" value="InterPro"/>
</dbReference>
<dbReference type="SUPFAM" id="SSF88659">
    <property type="entry name" value="Sigma3 and sigma4 domains of RNA polymerase sigma factors"/>
    <property type="match status" value="1"/>
</dbReference>
<dbReference type="OrthoDB" id="9791844at2"/>